<dbReference type="PANTHER" id="PTHR11953">
    <property type="entry name" value="EXOSOME COMPLEX COMPONENT"/>
    <property type="match status" value="1"/>
</dbReference>
<reference evidence="6" key="1">
    <citation type="submission" date="2022-01" db="EMBL/GenBank/DDBJ databases">
        <title>Genome Sequence Resource for Two Populations of Ditylenchus destructor, the Migratory Endoparasitic Phytonematode.</title>
        <authorList>
            <person name="Zhang H."/>
            <person name="Lin R."/>
            <person name="Xie B."/>
        </authorList>
    </citation>
    <scope>NUCLEOTIDE SEQUENCE</scope>
    <source>
        <strain evidence="6">BazhouSP</strain>
    </source>
</reference>
<evidence type="ECO:0000256" key="3">
    <source>
        <dbReference type="ARBA" id="ARBA00022835"/>
    </source>
</evidence>
<evidence type="ECO:0000259" key="5">
    <source>
        <dbReference type="Pfam" id="PF03725"/>
    </source>
</evidence>
<comment type="caution">
    <text evidence="6">The sequence shown here is derived from an EMBL/GenBank/DDBJ whole genome shotgun (WGS) entry which is preliminary data.</text>
</comment>
<dbReference type="GO" id="GO:0000177">
    <property type="term" value="C:cytoplasmic exosome (RNase complex)"/>
    <property type="evidence" value="ECO:0007669"/>
    <property type="project" value="TreeGrafter"/>
</dbReference>
<dbReference type="SUPFAM" id="SSF54211">
    <property type="entry name" value="Ribosomal protein S5 domain 2-like"/>
    <property type="match status" value="1"/>
</dbReference>
<dbReference type="GO" id="GO:0003723">
    <property type="term" value="F:RNA binding"/>
    <property type="evidence" value="ECO:0007669"/>
    <property type="project" value="TreeGrafter"/>
</dbReference>
<dbReference type="GO" id="GO:0071051">
    <property type="term" value="P:poly(A)-dependent snoRNA 3'-end processing"/>
    <property type="evidence" value="ECO:0007669"/>
    <property type="project" value="TreeGrafter"/>
</dbReference>
<dbReference type="GO" id="GO:0034475">
    <property type="term" value="P:U4 snRNA 3'-end processing"/>
    <property type="evidence" value="ECO:0007669"/>
    <property type="project" value="TreeGrafter"/>
</dbReference>
<dbReference type="InterPro" id="IPR015847">
    <property type="entry name" value="ExoRNase_PH_dom2"/>
</dbReference>
<evidence type="ECO:0000313" key="7">
    <source>
        <dbReference type="Proteomes" id="UP001201812"/>
    </source>
</evidence>
<dbReference type="AlphaFoldDB" id="A0AAD4N5P5"/>
<dbReference type="InterPro" id="IPR036345">
    <property type="entry name" value="ExoRNase_PH_dom2_sf"/>
</dbReference>
<keyword evidence="7" id="KW-1185">Reference proteome</keyword>
<dbReference type="Pfam" id="PF03725">
    <property type="entry name" value="RNase_PH_C"/>
    <property type="match status" value="1"/>
</dbReference>
<dbReference type="SUPFAM" id="SSF55666">
    <property type="entry name" value="Ribonuclease PH domain 2-like"/>
    <property type="match status" value="1"/>
</dbReference>
<keyword evidence="4" id="KW-0539">Nucleus</keyword>
<dbReference type="GO" id="GO:0016075">
    <property type="term" value="P:rRNA catabolic process"/>
    <property type="evidence" value="ECO:0007669"/>
    <property type="project" value="TreeGrafter"/>
</dbReference>
<evidence type="ECO:0000313" key="6">
    <source>
        <dbReference type="EMBL" id="KAI1716339.1"/>
    </source>
</evidence>
<accession>A0AAD4N5P5</accession>
<dbReference type="InterPro" id="IPR027408">
    <property type="entry name" value="PNPase/RNase_PH_dom_sf"/>
</dbReference>
<evidence type="ECO:0000256" key="2">
    <source>
        <dbReference type="ARBA" id="ARBA00022552"/>
    </source>
</evidence>
<organism evidence="6 7">
    <name type="scientific">Ditylenchus destructor</name>
    <dbReference type="NCBI Taxonomy" id="166010"/>
    <lineage>
        <taxon>Eukaryota</taxon>
        <taxon>Metazoa</taxon>
        <taxon>Ecdysozoa</taxon>
        <taxon>Nematoda</taxon>
        <taxon>Chromadorea</taxon>
        <taxon>Rhabditida</taxon>
        <taxon>Tylenchina</taxon>
        <taxon>Tylenchomorpha</taxon>
        <taxon>Sphaerularioidea</taxon>
        <taxon>Anguinidae</taxon>
        <taxon>Anguininae</taxon>
        <taxon>Ditylenchus</taxon>
    </lineage>
</organism>
<dbReference type="InterPro" id="IPR050080">
    <property type="entry name" value="RNase_PH"/>
</dbReference>
<name>A0AAD4N5P5_9BILA</name>
<keyword evidence="3" id="KW-0271">Exosome</keyword>
<protein>
    <submittedName>
        <fullName evidence="6">3' exoribonuclease family, domain 2 domain-containing protein</fullName>
    </submittedName>
</protein>
<dbReference type="GO" id="GO:0006364">
    <property type="term" value="P:rRNA processing"/>
    <property type="evidence" value="ECO:0007669"/>
    <property type="project" value="UniProtKB-KW"/>
</dbReference>
<gene>
    <name evidence="6" type="ORF">DdX_07386</name>
</gene>
<keyword evidence="2" id="KW-0698">rRNA processing</keyword>
<evidence type="ECO:0000256" key="1">
    <source>
        <dbReference type="ARBA" id="ARBA00004123"/>
    </source>
</evidence>
<evidence type="ECO:0000256" key="4">
    <source>
        <dbReference type="ARBA" id="ARBA00023242"/>
    </source>
</evidence>
<dbReference type="GO" id="GO:0071028">
    <property type="term" value="P:nuclear mRNA surveillance"/>
    <property type="evidence" value="ECO:0007669"/>
    <property type="project" value="TreeGrafter"/>
</dbReference>
<dbReference type="GO" id="GO:0005730">
    <property type="term" value="C:nucleolus"/>
    <property type="evidence" value="ECO:0007669"/>
    <property type="project" value="TreeGrafter"/>
</dbReference>
<comment type="subcellular location">
    <subcellularLocation>
        <location evidence="1">Nucleus</location>
    </subcellularLocation>
</comment>
<dbReference type="InterPro" id="IPR020568">
    <property type="entry name" value="Ribosomal_Su5_D2-typ_SF"/>
</dbReference>
<proteinExistence type="predicted"/>
<dbReference type="GO" id="GO:0000176">
    <property type="term" value="C:nuclear exosome (RNase complex)"/>
    <property type="evidence" value="ECO:0007669"/>
    <property type="project" value="TreeGrafter"/>
</dbReference>
<dbReference type="PANTHER" id="PTHR11953:SF1">
    <property type="entry name" value="EXOSOME COMPLEX COMPONENT RRP46"/>
    <property type="match status" value="1"/>
</dbReference>
<sequence length="181" mass="19308">MPTKSALVQGNISFLKGPDAITKSTNSPSTSSISDSFICSVLEDAIDSSAYPRTCLHVSTQEIKVDGAVNSVTLNGLCLALLDSGIKLRHVFCSITVAKIAEQFVIEPNSLELSSAESIFTFVFKPSLTTGGTLIASDSAGQFSLDKLVSASELAEKEALGIFDFYRTQIYQKFGHSLKTA</sequence>
<dbReference type="Gene3D" id="3.30.230.70">
    <property type="entry name" value="GHMP Kinase, N-terminal domain"/>
    <property type="match status" value="1"/>
</dbReference>
<dbReference type="Proteomes" id="UP001201812">
    <property type="component" value="Unassembled WGS sequence"/>
</dbReference>
<feature type="domain" description="Exoribonuclease phosphorolytic" evidence="5">
    <location>
        <begin position="90"/>
        <end position="157"/>
    </location>
</feature>
<dbReference type="EMBL" id="JAKKPZ010000010">
    <property type="protein sequence ID" value="KAI1716339.1"/>
    <property type="molecule type" value="Genomic_DNA"/>
</dbReference>